<dbReference type="SUPFAM" id="SSF50978">
    <property type="entry name" value="WD40 repeat-like"/>
    <property type="match status" value="1"/>
</dbReference>
<sequence>MDGSITSFSSFDSKKQYNTIERAYVHVKVNRARWVPVPDGQSASQLVTGSYSELNNSLDLWTCPRGKHDEGAPRAVCTVQVSGDVTELKFVDPQTFLASTGKGDLLLFKVKEEQLEEIQKWDTTQMLCDADSFTGFDVADGVVALATTDGQIVCFPYADSSNAPSNMIKPGKDGVKAVSFIRHHEIALGNLRGQISIWDLRENIFAPAITFPYNADSAIGVTRLSPFPLQKHILVASGCDGTIATWDLRNVTNSQTIYAAHSKLVSDLRFHDMRPGNLFTCSFAGDVWHWNNFDELLGASTSTSQSFSVGAQKPNVLCLLPEKKFPVNSIDVCGDTLVSACDNDLLVFIKSLKLK</sequence>
<gene>
    <name evidence="5" type="primary">NUP43</name>
    <name evidence="5" type="ORF">CM83_47753</name>
</gene>
<dbReference type="GO" id="GO:0031080">
    <property type="term" value="C:nuclear pore outer ring"/>
    <property type="evidence" value="ECO:0007669"/>
    <property type="project" value="TreeGrafter"/>
</dbReference>
<dbReference type="InterPro" id="IPR036322">
    <property type="entry name" value="WD40_repeat_dom_sf"/>
</dbReference>
<accession>A0A0A9XUU9</accession>
<keyword evidence="3" id="KW-0677">Repeat</keyword>
<dbReference type="Gene3D" id="2.130.10.10">
    <property type="entry name" value="YVTN repeat-like/Quinoprotein amine dehydrogenase"/>
    <property type="match status" value="1"/>
</dbReference>
<dbReference type="PANTHER" id="PTHR22652">
    <property type="entry name" value="NUCLEOPORIN NUP43"/>
    <property type="match status" value="1"/>
</dbReference>
<evidence type="ECO:0000256" key="3">
    <source>
        <dbReference type="ARBA" id="ARBA00022737"/>
    </source>
</evidence>
<dbReference type="AlphaFoldDB" id="A0A0A9XUU9"/>
<keyword evidence="4" id="KW-0539">Nucleus</keyword>
<evidence type="ECO:0000256" key="4">
    <source>
        <dbReference type="ARBA" id="ARBA00023242"/>
    </source>
</evidence>
<dbReference type="PANTHER" id="PTHR22652:SF0">
    <property type="entry name" value="NUCLEOPORIN NUP43"/>
    <property type="match status" value="1"/>
</dbReference>
<dbReference type="InterPro" id="IPR001680">
    <property type="entry name" value="WD40_rpt"/>
</dbReference>
<dbReference type="EMBL" id="GBHO01020961">
    <property type="protein sequence ID" value="JAG22643.1"/>
    <property type="molecule type" value="Transcribed_RNA"/>
</dbReference>
<evidence type="ECO:0000256" key="1">
    <source>
        <dbReference type="ARBA" id="ARBA00004123"/>
    </source>
</evidence>
<evidence type="ECO:0000313" key="5">
    <source>
        <dbReference type="EMBL" id="JAG22643.1"/>
    </source>
</evidence>
<protein>
    <submittedName>
        <fullName evidence="5">Nucleoporin Nup43</fullName>
    </submittedName>
</protein>
<organism evidence="5">
    <name type="scientific">Lygus hesperus</name>
    <name type="common">Western plant bug</name>
    <dbReference type="NCBI Taxonomy" id="30085"/>
    <lineage>
        <taxon>Eukaryota</taxon>
        <taxon>Metazoa</taxon>
        <taxon>Ecdysozoa</taxon>
        <taxon>Arthropoda</taxon>
        <taxon>Hexapoda</taxon>
        <taxon>Insecta</taxon>
        <taxon>Pterygota</taxon>
        <taxon>Neoptera</taxon>
        <taxon>Paraneoptera</taxon>
        <taxon>Hemiptera</taxon>
        <taxon>Heteroptera</taxon>
        <taxon>Panheteroptera</taxon>
        <taxon>Cimicomorpha</taxon>
        <taxon>Miridae</taxon>
        <taxon>Mirini</taxon>
        <taxon>Lygus</taxon>
    </lineage>
</organism>
<dbReference type="InterPro" id="IPR015943">
    <property type="entry name" value="WD40/YVTN_repeat-like_dom_sf"/>
</dbReference>
<name>A0A0A9XUU9_LYGHE</name>
<reference evidence="5" key="2">
    <citation type="submission" date="2014-07" db="EMBL/GenBank/DDBJ databases">
        <authorList>
            <person name="Hull J."/>
        </authorList>
    </citation>
    <scope>NUCLEOTIDE SEQUENCE</scope>
</reference>
<evidence type="ECO:0000256" key="2">
    <source>
        <dbReference type="ARBA" id="ARBA00022574"/>
    </source>
</evidence>
<comment type="subcellular location">
    <subcellularLocation>
        <location evidence="1">Nucleus</location>
    </subcellularLocation>
</comment>
<proteinExistence type="predicted"/>
<reference evidence="5" key="1">
    <citation type="journal article" date="2014" name="PLoS ONE">
        <title>Transcriptome-Based Identification of ABC Transporters in the Western Tarnished Plant Bug Lygus hesperus.</title>
        <authorList>
            <person name="Hull J.J."/>
            <person name="Chaney K."/>
            <person name="Geib S.M."/>
            <person name="Fabrick J.A."/>
            <person name="Brent C.S."/>
            <person name="Walsh D."/>
            <person name="Lavine L.C."/>
        </authorList>
    </citation>
    <scope>NUCLEOTIDE SEQUENCE</scope>
</reference>
<keyword evidence="2" id="KW-0853">WD repeat</keyword>
<dbReference type="SMART" id="SM00320">
    <property type="entry name" value="WD40"/>
    <property type="match status" value="4"/>
</dbReference>